<proteinExistence type="inferred from homology"/>
<dbReference type="GO" id="GO:0043798">
    <property type="term" value="F:glycerate 2-kinase activity"/>
    <property type="evidence" value="ECO:0007669"/>
    <property type="project" value="UniProtKB-EC"/>
</dbReference>
<evidence type="ECO:0000313" key="5">
    <source>
        <dbReference type="EMBL" id="QEF97383.1"/>
    </source>
</evidence>
<evidence type="ECO:0000256" key="1">
    <source>
        <dbReference type="ARBA" id="ARBA00006284"/>
    </source>
</evidence>
<keyword evidence="2 4" id="KW-0808">Transferase</keyword>
<dbReference type="InterPro" id="IPR004381">
    <property type="entry name" value="Glycerate_kinase"/>
</dbReference>
<dbReference type="PANTHER" id="PTHR21599">
    <property type="entry name" value="GLYCERATE KINASE"/>
    <property type="match status" value="1"/>
</dbReference>
<dbReference type="GO" id="GO:0008887">
    <property type="term" value="F:glycerate kinase activity"/>
    <property type="evidence" value="ECO:0007669"/>
    <property type="project" value="UniProtKB-UniRule"/>
</dbReference>
<evidence type="ECO:0000256" key="2">
    <source>
        <dbReference type="ARBA" id="ARBA00022679"/>
    </source>
</evidence>
<dbReference type="InterPro" id="IPR018193">
    <property type="entry name" value="Glyc_kinase_flavodox-like_fold"/>
</dbReference>
<dbReference type="EC" id="2.7.1.165" evidence="5"/>
<accession>A0A5B9M9M2</accession>
<dbReference type="Gene3D" id="3.90.1510.10">
    <property type="entry name" value="Glycerate kinase, domain 2"/>
    <property type="match status" value="1"/>
</dbReference>
<organism evidence="5 6">
    <name type="scientific">Stieleria maiorica</name>
    <dbReference type="NCBI Taxonomy" id="2795974"/>
    <lineage>
        <taxon>Bacteria</taxon>
        <taxon>Pseudomonadati</taxon>
        <taxon>Planctomycetota</taxon>
        <taxon>Planctomycetia</taxon>
        <taxon>Pirellulales</taxon>
        <taxon>Pirellulaceae</taxon>
        <taxon>Stieleria</taxon>
    </lineage>
</organism>
<evidence type="ECO:0000256" key="4">
    <source>
        <dbReference type="PIRNR" id="PIRNR006078"/>
    </source>
</evidence>
<reference evidence="5 6" key="1">
    <citation type="submission" date="2019-02" db="EMBL/GenBank/DDBJ databases">
        <title>Planctomycetal bacteria perform biofilm scaping via a novel small molecule.</title>
        <authorList>
            <person name="Jeske O."/>
            <person name="Boedeker C."/>
            <person name="Wiegand S."/>
            <person name="Breitling P."/>
            <person name="Kallscheuer N."/>
            <person name="Jogler M."/>
            <person name="Rohde M."/>
            <person name="Petersen J."/>
            <person name="Medema M.H."/>
            <person name="Surup F."/>
            <person name="Jogler C."/>
        </authorList>
    </citation>
    <scope>NUCLEOTIDE SEQUENCE [LARGE SCALE GENOMIC DNA]</scope>
    <source>
        <strain evidence="5 6">Mal15</strain>
    </source>
</reference>
<dbReference type="EMBL" id="CP036264">
    <property type="protein sequence ID" value="QEF97383.1"/>
    <property type="molecule type" value="Genomic_DNA"/>
</dbReference>
<dbReference type="NCBIfam" id="TIGR00045">
    <property type="entry name" value="glycerate kinase"/>
    <property type="match status" value="1"/>
</dbReference>
<dbReference type="PANTHER" id="PTHR21599:SF0">
    <property type="entry name" value="GLYCERATE KINASE"/>
    <property type="match status" value="1"/>
</dbReference>
<dbReference type="PIRSF" id="PIRSF006078">
    <property type="entry name" value="GlxK"/>
    <property type="match status" value="1"/>
</dbReference>
<dbReference type="AlphaFoldDB" id="A0A5B9M9M2"/>
<evidence type="ECO:0000313" key="6">
    <source>
        <dbReference type="Proteomes" id="UP000321353"/>
    </source>
</evidence>
<dbReference type="Pfam" id="PF02595">
    <property type="entry name" value="Gly_kinase"/>
    <property type="match status" value="1"/>
</dbReference>
<dbReference type="Proteomes" id="UP000321353">
    <property type="component" value="Chromosome"/>
</dbReference>
<dbReference type="GO" id="GO:0031388">
    <property type="term" value="P:organic acid phosphorylation"/>
    <property type="evidence" value="ECO:0007669"/>
    <property type="project" value="UniProtKB-UniRule"/>
</dbReference>
<sequence length="376" mass="39201">MNVLIIPDKFKGSLTGTEVIEAIEAGLRRFDSNIQVHSITASDGGDGFLDAIRKTDESIETIRCETTDPLGRSIHAEYGFESKQGIAYVEMARASGMELLVAEERNPLLTSTLGTGTLIADALRRGAAKLYIGLGGSATNDGGIGIATALGYRFLDADGAALPATGGALSQIDSIDASGVMPELDSAQVFAINDVANPLLGPEGAAAVYGPQKGADGVMVVQLDHGLDRLQQIVQRDLKLDVANVPGAGAAGGTGYGLKAFLRAEFLSGIEFVLSLTGVESLLSGGTIDWIVTGEGRIDDQTAYGKLVRGVADVGEKYGVPVAALCGLLSLENASIEDLGLAKVRQIHDPQRPVEETIRRAKDLLVDAAEELLKAG</sequence>
<evidence type="ECO:0000256" key="3">
    <source>
        <dbReference type="ARBA" id="ARBA00022777"/>
    </source>
</evidence>
<dbReference type="KEGG" id="smam:Mal15_14230"/>
<protein>
    <submittedName>
        <fullName evidence="5">Glycerate 2-kinase</fullName>
        <ecNumber evidence="5">2.7.1.165</ecNumber>
    </submittedName>
</protein>
<name>A0A5B9M9M2_9BACT</name>
<dbReference type="SUPFAM" id="SSF110738">
    <property type="entry name" value="Glycerate kinase I"/>
    <property type="match status" value="1"/>
</dbReference>
<dbReference type="Gene3D" id="3.40.50.10350">
    <property type="entry name" value="Glycerate kinase, domain 1"/>
    <property type="match status" value="1"/>
</dbReference>
<keyword evidence="3 4" id="KW-0418">Kinase</keyword>
<gene>
    <name evidence="5" type="primary">garK</name>
    <name evidence="5" type="ORF">Mal15_14230</name>
</gene>
<dbReference type="InterPro" id="IPR018197">
    <property type="entry name" value="Glycerate_kinase_RE-like"/>
</dbReference>
<keyword evidence="6" id="KW-1185">Reference proteome</keyword>
<dbReference type="InterPro" id="IPR036129">
    <property type="entry name" value="Glycerate_kinase_sf"/>
</dbReference>
<comment type="similarity">
    <text evidence="1 4">Belongs to the glycerate kinase type-1 family.</text>
</comment>
<dbReference type="RefSeq" id="WP_147867071.1">
    <property type="nucleotide sequence ID" value="NZ_CP036264.1"/>
</dbReference>